<feature type="region of interest" description="Disordered" evidence="1">
    <location>
        <begin position="200"/>
        <end position="267"/>
    </location>
</feature>
<reference evidence="3" key="1">
    <citation type="submission" date="2013-10" db="EMBL/GenBank/DDBJ databases">
        <title>Genomic analysis of the causative agents of coccidiosis in chickens.</title>
        <authorList>
            <person name="Reid A.J."/>
            <person name="Blake D."/>
            <person name="Billington K."/>
            <person name="Browne H."/>
            <person name="Dunn M."/>
            <person name="Hung S."/>
            <person name="Kawahara F."/>
            <person name="Miranda-Saavedra D."/>
            <person name="Mourier T."/>
            <person name="Nagra H."/>
            <person name="Otto T.D."/>
            <person name="Rawlings N."/>
            <person name="Sanchez A."/>
            <person name="Sanders M."/>
            <person name="Subramaniam C."/>
            <person name="Tay Y."/>
            <person name="Dear P."/>
            <person name="Doerig C."/>
            <person name="Gruber A."/>
            <person name="Parkinson J."/>
            <person name="Shirley M."/>
            <person name="Wan K.L."/>
            <person name="Berriman M."/>
            <person name="Tomley F."/>
            <person name="Pain A."/>
        </authorList>
    </citation>
    <scope>NUCLEOTIDE SEQUENCE [LARGE SCALE GENOMIC DNA]</scope>
    <source>
        <strain evidence="3">Houghton</strain>
    </source>
</reference>
<feature type="compositionally biased region" description="Basic and acidic residues" evidence="1">
    <location>
        <begin position="646"/>
        <end position="657"/>
    </location>
</feature>
<protein>
    <recommendedName>
        <fullName evidence="2">BRCT domain-containing protein</fullName>
    </recommendedName>
</protein>
<dbReference type="InterPro" id="IPR001357">
    <property type="entry name" value="BRCT_dom"/>
</dbReference>
<keyword evidence="4" id="KW-1185">Reference proteome</keyword>
<organism evidence="3 4">
    <name type="scientific">Eimeria brunetti</name>
    <dbReference type="NCBI Taxonomy" id="51314"/>
    <lineage>
        <taxon>Eukaryota</taxon>
        <taxon>Sar</taxon>
        <taxon>Alveolata</taxon>
        <taxon>Apicomplexa</taxon>
        <taxon>Conoidasida</taxon>
        <taxon>Coccidia</taxon>
        <taxon>Eucoccidiorida</taxon>
        <taxon>Eimeriorina</taxon>
        <taxon>Eimeriidae</taxon>
        <taxon>Eimeria</taxon>
    </lineage>
</organism>
<feature type="compositionally biased region" description="Basic and acidic residues" evidence="1">
    <location>
        <begin position="240"/>
        <end position="250"/>
    </location>
</feature>
<dbReference type="PROSITE" id="PS50172">
    <property type="entry name" value="BRCT"/>
    <property type="match status" value="1"/>
</dbReference>
<dbReference type="VEuPathDB" id="ToxoDB:EBH_0011530"/>
<gene>
    <name evidence="3" type="ORF">EBH_0011530</name>
</gene>
<dbReference type="EMBL" id="HG710342">
    <property type="protein sequence ID" value="CDJ46280.1"/>
    <property type="molecule type" value="Genomic_DNA"/>
</dbReference>
<feature type="domain" description="BRCT" evidence="2">
    <location>
        <begin position="407"/>
        <end position="505"/>
    </location>
</feature>
<feature type="compositionally biased region" description="Basic residues" evidence="1">
    <location>
        <begin position="636"/>
        <end position="645"/>
    </location>
</feature>
<dbReference type="Gene3D" id="3.40.50.10190">
    <property type="entry name" value="BRCT domain"/>
    <property type="match status" value="2"/>
</dbReference>
<feature type="region of interest" description="Disordered" evidence="1">
    <location>
        <begin position="636"/>
        <end position="674"/>
    </location>
</feature>
<dbReference type="AlphaFoldDB" id="U6LER8"/>
<reference evidence="3" key="2">
    <citation type="submission" date="2013-10" db="EMBL/GenBank/DDBJ databases">
        <authorList>
            <person name="Aslett M."/>
        </authorList>
    </citation>
    <scope>NUCLEOTIDE SEQUENCE [LARGE SCALE GENOMIC DNA]</scope>
    <source>
        <strain evidence="3">Houghton</strain>
    </source>
</reference>
<feature type="compositionally biased region" description="Polar residues" evidence="1">
    <location>
        <begin position="829"/>
        <end position="841"/>
    </location>
</feature>
<sequence length="861" mass="92155">MMRRAAEILLRRALAEGTVTIAELQGFGLTDYAGVARILKLDPGLNEVVVAVKLQEIGGAAILAMQPIDFASALSLTEAQQGERLEAFLSALKEVAADPSGGAQQQQATAAAADAAGTGTATTTRKKKRTDPEAAAAVALPRKTPAISKGLRGPRVSGLKKPAPTVSIVESAPAAPDAVVLPVATAAARADATQLQQRTAELPIQQEGQNRIFEADYSKRQRQKGEERHSKGAKGKPRGKREVKEPRMEQDQQQLEQQETGSRTKDKSRLQAKLMAWAASILSLKGRFDSVLREQAAYRNKRALLSTTGFREGAGVQNELPALVRRLGALAGVSVAFEWKPQYPEKITHVICSDELLRPTVKLYFALVNGGYILTEEFLRQAKKQKAWPDPKQFQRPDFPSVELRGKSRWLLKSLPVCIDGPYRPSGLSKQQLQTLVIAAGGALRDDASATVRVLEDAEALRRRQARGLWGCQPEGTAQPFPICAQWLLDCIRSWQLLPRDQYVLSLASVPSNKSCEHTTEAGQRKRRKETKTGSNAGQESKMRRDCVEEGCDGVSHNKALKSPQKGVATVQITVKKLQDTHSGLPCAGAASGDHDHSAAQSIHAREGLAENSNPVLPKAQQADAPVAKGVAQKVMKARSSGKRLRSVEKQPHENASRNKKIPPPPAKGKKDVVRDALPESGEVVASAGDEAVPAALGAAPTSEQQSVLTDRPTAGAASRGEGCSGRENGLAGSPVVDDWEPPDKSPPPDETAAAEAVAFSAAAPAASAAAECPQRECPASTSQVTAAGDSFQLPGEHLDVVGLFEPDEADTAEYNFDIKDQCSLQQKLDDVPTNQPANTQRETRLSTKNFAFEGKRGAAA</sequence>
<dbReference type="Proteomes" id="UP000030750">
    <property type="component" value="Unassembled WGS sequence"/>
</dbReference>
<evidence type="ECO:0000259" key="2">
    <source>
        <dbReference type="PROSITE" id="PS50172"/>
    </source>
</evidence>
<evidence type="ECO:0000256" key="1">
    <source>
        <dbReference type="SAM" id="MobiDB-lite"/>
    </source>
</evidence>
<proteinExistence type="predicted"/>
<feature type="region of interest" description="Disordered" evidence="1">
    <location>
        <begin position="113"/>
        <end position="134"/>
    </location>
</feature>
<accession>U6LER8</accession>
<feature type="region of interest" description="Disordered" evidence="1">
    <location>
        <begin position="514"/>
        <end position="545"/>
    </location>
</feature>
<evidence type="ECO:0000313" key="4">
    <source>
        <dbReference type="Proteomes" id="UP000030750"/>
    </source>
</evidence>
<dbReference type="SUPFAM" id="SSF52113">
    <property type="entry name" value="BRCT domain"/>
    <property type="match status" value="1"/>
</dbReference>
<feature type="compositionally biased region" description="Basic and acidic residues" evidence="1">
    <location>
        <begin position="213"/>
        <end position="230"/>
    </location>
</feature>
<dbReference type="OrthoDB" id="2384350at2759"/>
<feature type="compositionally biased region" description="Basic and acidic residues" evidence="1">
    <location>
        <begin position="515"/>
        <end position="524"/>
    </location>
</feature>
<name>U6LER8_9EIME</name>
<dbReference type="InterPro" id="IPR036420">
    <property type="entry name" value="BRCT_dom_sf"/>
</dbReference>
<evidence type="ECO:0000313" key="3">
    <source>
        <dbReference type="EMBL" id="CDJ46280.1"/>
    </source>
</evidence>
<feature type="region of interest" description="Disordered" evidence="1">
    <location>
        <begin position="829"/>
        <end position="861"/>
    </location>
</feature>
<feature type="region of interest" description="Disordered" evidence="1">
    <location>
        <begin position="697"/>
        <end position="756"/>
    </location>
</feature>
<feature type="compositionally biased region" description="Low complexity" evidence="1">
    <location>
        <begin position="113"/>
        <end position="123"/>
    </location>
</feature>